<sequence>MIYKVLKERHFFLLMIALGSFVLPVSAQNKIGNNPTVIQDGSLLELESMTKGLRISRIVLDDINSWSPLDGSPVSGMLVFNEKGEAPKGLYYWDIVSSRWVRVVNTAELTSLIAGSTQVSNTITGNSLVTTVNGVTSLGEDIIKNNNLSVVNGILISTINGVASSPGIPLLVSADNGLTHINGNVQLGGLLTKPTTIETSQTNTLSVTGLQTGDAKADNLLVVAPGTGLLREISASALSREKLSAGTGLTGLDFDGSAAKTWSVDDTKIPYLPSGFSSGYLKYNGTNWLFDTSSYITSINGLANTNQTISTGTSGTDFNVQSSGSTHTFNLPDASSGQRGALTSTDWKTFNDKVGSVSAGSSKVVIGGTSTAPTVDVNTSDLGTVTLQTGVTGTDVNVGGLPANLGGTLTLNIPLASASNTGKLSNTDWTTFNDKIGSVTASTPAAVSTSGTTATILNTDAYWNANQINSGSVPVSASYIATNAAGQLVGATTPVTTITGTTDQVIASSSTGDVTLSLPQSIATTSSPTFSGLTVSGLNSKGLVTNNSTGVLSTTTGTGFVTINGSGDVVYDNSNYLKNNESITFTASGDITGTASGITSLSPALTIGSNAVTYSKLQQVAASSLVGNATGSSANAQNITLGTGLSFSGSNLETFNIPNSSLINSKVTVNGTDIALGSSGTITAVSPNKLSAGTGLTGSDFDGSAARTWSVDDTKIPYLPSGFSSGYLKYNGTNWLFDTSSYITSINGLTNANQTISTGTNGTDFNVQSLGSTHTFNLPDASSSQRGALTSTDWTTFNDKIGSVTASTPGAVSTSGTTATIQNTAAYWNANQINSGSVPLSMSYIATNATGQLVGATTPVTTITGTTDQVIASSSTGDVTLSLPQSIATTSSPTFSGLTVSGLNAKGLVSNSSTGVLSTTTGTGFVTINGSGDVVYDNSAYLKNNESITFAASGDITGSTSGTTSLSPALTIGSNAVTYSKLQQVAASSLVGNATGSSADAQNITLGTGLGFSGSSLETSNIPNSSLVNSKVTVNGTDIALGSSGTITAVSPNKLSAGTGLTGSDFDGSAARTWTVDDTKVPYLPSGFSSGYLKYNGTNWLFDTSSYITSINGLTNASQTISTGTSGTDFNVQSSGSTHTFNLPDASSSQRGALISTDWKTFNDKIGSVTGSTPAAVSTSGTTATILNTGAYWNANQINSGSVPASASYIATNTNGQLVGATTPVTTITGTTDQVIASSSTGDVTLSLPQSIASTSSPTFSGLTVSGLNSKGLVTNSSAGVLSTTTGTGFVTINGSGDVVYDNSAYLKNNESITFTASGDITGTASGTTALSPALTIGSNAVTYSKLQQVAGSSLIGNATGSLANAQNITLGTGLSFSGSSIETSNIPNSSLVNSKVTVNGTDIALGSSGTITAVSPNKLSAGTGLTGSDFDGSAAQTWTVTPATNSTLGGVIVGTGLSAASGTISVNTSQNITNLSNLTAGIVHSNASGNLSSSSVNLASGDVTGILPVANGGTGVNSLTGNGILYGNGIGAVQATSAGTNGYVLISTGTAAPAWKDPTTLPNIYTANGTLTANRTVTQANYALDFTNSKTSGSAFDVTGTGAYTGTGLFNVTANSATTGTLANISSSSLTEGTGLSITSSSSSLNSTNGLLYVANASASTDGTVGRIQSNSTSGSGLTVMANGKVGIGTSAPVATLHNTGSTVLGFNVVNNSDPTFIPGNSDPVDNYSGLVIVQDTYDVAITLPAPTDKTPGRLFTIANSGTSTNYVSVKSCTLPIGMSVTLVWDGNQWTESLASPITIVNGSNLFSTGLPGTGSGVTGSLSSNFFGEKAGQNATGASYSNFLGNGAGADATSASSSNFLGQNAGLGAISASFSNFIGEGAGYYANLARNSNFIGQNAGYNASSAQYSTLIGYNVGNDGLSGNHIGKNNIIIGTNITLPATTENSINIGGVLFGKNTYSSASGNPSTAASNNGSIGIGVASPAARLHLPAGGAASGMAPLKFTTSANKVAVLEEGAMEYANSHLYFTTATERLQLDYPIASAMPLNGLTDAKANNSINNGNFTQTWNWNAATSGNLFSLANSNAAHTGSLFSLSSSTTTGTVQSIAGNSLSSGNLLSVSSSSSALNSSTKGLLYVANTGLSTSGLLARFAANTNPGSGLTIKTDGNVGIGTDNPQSALDIKGDMQLINASSESVRLQAPASLSSYTLILPENQGQSGQLLVNDGTGALSWASGLTNGLAAGRMFVGNASGIATAVLMDGDATLDNNGILTLKDVNPNSGSYGSVAAIPQFTVDATGRITAAASVSTAGIPVGGDVSGTVSAVTVNKLKGNSLLFSSLTDGDLLKYTSSGWVNWTPNYIARTALSATTPLTYNNATGVFAISQATNSTNGYLSSNDWTTFNNKQNAIALTTTGTGGAATFSGGTLNIPNYTYTLPTATASVKGGVTVGAGLQMTGDVISTVNNGTVTTVSSGNLTPLFSTSVANAGSTPTISYTLTNAGANTLFGNNTGSSAAPSYFQSSALPVGGDISGTLGATNVDKLKGTAISITSLSANNILKYDGSNWVNWTPNFLTLSALSATAPITYDSGTGAIGITQATNSTDGYLSSGNWTTFNNKVTSVGAGSTKVTIGGTTTEPTIDVNTANLGSITLATGTTGVDVNVSGSPASLGGTLTLNIPDAGTSARGVVNTGAQTFAGAKTFNSAITAPTSGNTMNGLIVNSGALSGITGYAQASGNFAISGSGTFSTGTGNISLNGNTTLAAGKTLAFTDASNSYSTSFTAGSQSANISYTLPTAGPTVNGQVLSGTTAGALSWTTPTTYVNVIGTIDSQTKAANGAVISGNSLYMQTADASSAGLVSATTQTFAGAKTFSSTVTSTGFVKSGGTSAQFLKADGSVDAATYLTTAAAAGAYLPLSGGTLTGALSGTTATFSGIVKSGTGAGFQSAGYVANAANNIWCFASATPYGMSYYQGTALVGVGDAIGFHFGNQAAPVFYVNATGNAVVSGSITAGGNVTAYSDIRLKKNIQTLPNVSESLRKINAVEFDRKDIKIHQLGFIAQNVQQYFPDLVTIAKDSMSTLSLNYQAMTAPLLKGWQEHDAVIISQQAEIEAQHQEIDLLKKEIEFLKINQEELKKLITNKK</sequence>
<dbReference type="eggNOG" id="COG2911">
    <property type="taxonomic scope" value="Bacteria"/>
</dbReference>
<feature type="domain" description="Peptidase S74" evidence="2">
    <location>
        <begin position="3016"/>
        <end position="3106"/>
    </location>
</feature>
<keyword evidence="4" id="KW-1185">Reference proteome</keyword>
<organism evidence="3 4">
    <name type="scientific">Paludibacter propionicigenes (strain DSM 17365 / JCM 13257 / WB4)</name>
    <dbReference type="NCBI Taxonomy" id="694427"/>
    <lineage>
        <taxon>Bacteria</taxon>
        <taxon>Pseudomonadati</taxon>
        <taxon>Bacteroidota</taxon>
        <taxon>Bacteroidia</taxon>
        <taxon>Bacteroidales</taxon>
        <taxon>Paludibacteraceae</taxon>
        <taxon>Paludibacter</taxon>
    </lineage>
</organism>
<dbReference type="EMBL" id="CP002345">
    <property type="protein sequence ID" value="ADQ79237.1"/>
    <property type="molecule type" value="Genomic_DNA"/>
</dbReference>
<keyword evidence="1" id="KW-0175">Coiled coil</keyword>
<dbReference type="InterPro" id="IPR045571">
    <property type="entry name" value="DUF5907"/>
</dbReference>
<dbReference type="Proteomes" id="UP000008718">
    <property type="component" value="Chromosome"/>
</dbReference>
<reference evidence="3 4" key="2">
    <citation type="journal article" date="2011" name="Stand. Genomic Sci.">
        <title>Complete genome sequence of Paludibacter propionicigenes type strain (WB4).</title>
        <authorList>
            <person name="Gronow S."/>
            <person name="Munk C."/>
            <person name="Lapidus A."/>
            <person name="Nolan M."/>
            <person name="Lucas S."/>
            <person name="Hammon N."/>
            <person name="Deshpande S."/>
            <person name="Cheng J.F."/>
            <person name="Tapia R."/>
            <person name="Han C."/>
            <person name="Goodwin L."/>
            <person name="Pitluck S."/>
            <person name="Liolios K."/>
            <person name="Ivanova N."/>
            <person name="Mavromatis K."/>
            <person name="Mikhailova N."/>
            <person name="Pati A."/>
            <person name="Chen A."/>
            <person name="Palaniappan K."/>
            <person name="Land M."/>
            <person name="Hauser L."/>
            <person name="Chang Y.J."/>
            <person name="Jeffries C.D."/>
            <person name="Brambilla E."/>
            <person name="Rohde M."/>
            <person name="Goker M."/>
            <person name="Detter J.C."/>
            <person name="Woyke T."/>
            <person name="Bristow J."/>
            <person name="Eisen J.A."/>
            <person name="Markowitz V."/>
            <person name="Hugenholtz P."/>
            <person name="Kyrpides N.C."/>
            <person name="Klenk H.P."/>
        </authorList>
    </citation>
    <scope>NUCLEOTIDE SEQUENCE [LARGE SCALE GENOMIC DNA]</scope>
    <source>
        <strain evidence="4">DSM 17365 / JCM 13257 / WB4</strain>
    </source>
</reference>
<proteinExistence type="predicted"/>
<evidence type="ECO:0000313" key="4">
    <source>
        <dbReference type="Proteomes" id="UP000008718"/>
    </source>
</evidence>
<dbReference type="Pfam" id="PF19264">
    <property type="entry name" value="DUF5907"/>
    <property type="match status" value="3"/>
</dbReference>
<dbReference type="eggNOG" id="COG5295">
    <property type="taxonomic scope" value="Bacteria"/>
</dbReference>
<protein>
    <recommendedName>
        <fullName evidence="2">Peptidase S74 domain-containing protein</fullName>
    </recommendedName>
</protein>
<evidence type="ECO:0000256" key="1">
    <source>
        <dbReference type="SAM" id="Coils"/>
    </source>
</evidence>
<feature type="coiled-coil region" evidence="1">
    <location>
        <begin position="3099"/>
        <end position="3133"/>
    </location>
</feature>
<dbReference type="KEGG" id="ppn:Palpr_1089"/>
<reference key="1">
    <citation type="submission" date="2010-11" db="EMBL/GenBank/DDBJ databases">
        <title>The complete genome of Paludibacter propionicigenes DSM 17365.</title>
        <authorList>
            <consortium name="US DOE Joint Genome Institute (JGI-PGF)"/>
            <person name="Lucas S."/>
            <person name="Copeland A."/>
            <person name="Lapidus A."/>
            <person name="Bruce D."/>
            <person name="Goodwin L."/>
            <person name="Pitluck S."/>
            <person name="Kyrpides N."/>
            <person name="Mavromatis K."/>
            <person name="Ivanova N."/>
            <person name="Munk A.C."/>
            <person name="Brettin T."/>
            <person name="Detter J.C."/>
            <person name="Han C."/>
            <person name="Tapia R."/>
            <person name="Land M."/>
            <person name="Hauser L."/>
            <person name="Markowitz V."/>
            <person name="Cheng J.-F."/>
            <person name="Hugenholtz P."/>
            <person name="Woyke T."/>
            <person name="Wu D."/>
            <person name="Gronow S."/>
            <person name="Wellnitz S."/>
            <person name="Brambilla E."/>
            <person name="Klenk H.-P."/>
            <person name="Eisen J.A."/>
        </authorList>
    </citation>
    <scope>NUCLEOTIDE SEQUENCE</scope>
    <source>
        <strain>WB4</strain>
    </source>
</reference>
<gene>
    <name evidence="3" type="ordered locus">Palpr_1089</name>
</gene>
<dbReference type="STRING" id="694427.Palpr_1089"/>
<evidence type="ECO:0000313" key="3">
    <source>
        <dbReference type="EMBL" id="ADQ79237.1"/>
    </source>
</evidence>
<dbReference type="Pfam" id="PF13884">
    <property type="entry name" value="Peptidase_S74"/>
    <property type="match status" value="1"/>
</dbReference>
<dbReference type="PROSITE" id="PS51688">
    <property type="entry name" value="ICA"/>
    <property type="match status" value="1"/>
</dbReference>
<dbReference type="InterPro" id="IPR030392">
    <property type="entry name" value="S74_ICA"/>
</dbReference>
<dbReference type="eggNOG" id="COG4675">
    <property type="taxonomic scope" value="Bacteria"/>
</dbReference>
<dbReference type="HOGENOM" id="CLU_225675_0_0_10"/>
<evidence type="ECO:0000259" key="2">
    <source>
        <dbReference type="PROSITE" id="PS51688"/>
    </source>
</evidence>
<accession>E4T3E3</accession>
<dbReference type="OrthoDB" id="952861at2"/>
<dbReference type="RefSeq" id="WP_013444606.1">
    <property type="nucleotide sequence ID" value="NC_014734.1"/>
</dbReference>
<name>E4T3E3_PALPW</name>